<dbReference type="SUPFAM" id="SSF52374">
    <property type="entry name" value="Nucleotidylyl transferase"/>
    <property type="match status" value="1"/>
</dbReference>
<comment type="subunit">
    <text evidence="10">Monomer.</text>
</comment>
<dbReference type="EMBL" id="AANZ01000002">
    <property type="protein sequence ID" value="EAQ82206.1"/>
    <property type="molecule type" value="Genomic_DNA"/>
</dbReference>
<evidence type="ECO:0000313" key="16">
    <source>
        <dbReference type="Proteomes" id="UP000004358"/>
    </source>
</evidence>
<keyword evidence="3 10" id="KW-0963">Cytoplasm</keyword>
<comment type="caution">
    <text evidence="15">The sequence shown here is derived from an EMBL/GenBank/DDBJ whole genome shotgun (WGS) entry which is preliminary data.</text>
</comment>
<comment type="catalytic activity">
    <reaction evidence="9 10">
        <text>tRNA(Arg) + L-arginine + ATP = L-arginyl-tRNA(Arg) + AMP + diphosphate</text>
        <dbReference type="Rhea" id="RHEA:20301"/>
        <dbReference type="Rhea" id="RHEA-COMP:9658"/>
        <dbReference type="Rhea" id="RHEA-COMP:9673"/>
        <dbReference type="ChEBI" id="CHEBI:30616"/>
        <dbReference type="ChEBI" id="CHEBI:32682"/>
        <dbReference type="ChEBI" id="CHEBI:33019"/>
        <dbReference type="ChEBI" id="CHEBI:78442"/>
        <dbReference type="ChEBI" id="CHEBI:78513"/>
        <dbReference type="ChEBI" id="CHEBI:456215"/>
        <dbReference type="EC" id="6.1.1.19"/>
    </reaction>
</comment>
<dbReference type="FunFam" id="1.10.730.10:FF:000008">
    <property type="entry name" value="Arginine--tRNA ligase"/>
    <property type="match status" value="1"/>
</dbReference>
<evidence type="ECO:0000259" key="14">
    <source>
        <dbReference type="SMART" id="SM01016"/>
    </source>
</evidence>
<dbReference type="RefSeq" id="WP_002650048.1">
    <property type="nucleotide sequence ID" value="NZ_AANZ01000002.1"/>
</dbReference>
<name>A3ZMN3_9BACT</name>
<keyword evidence="6 10" id="KW-0067">ATP-binding</keyword>
<dbReference type="InterPro" id="IPR009080">
    <property type="entry name" value="tRNAsynth_Ia_anticodon-bd"/>
</dbReference>
<comment type="similarity">
    <text evidence="2 10 11">Belongs to the class-I aminoacyl-tRNA synthetase family.</text>
</comment>
<dbReference type="SMART" id="SM00836">
    <property type="entry name" value="DALR_1"/>
    <property type="match status" value="1"/>
</dbReference>
<gene>
    <name evidence="10" type="primary">argS</name>
    <name evidence="15" type="ORF">DSM3645_00790</name>
</gene>
<dbReference type="OrthoDB" id="9805987at2"/>
<dbReference type="PROSITE" id="PS00178">
    <property type="entry name" value="AA_TRNA_LIGASE_I"/>
    <property type="match status" value="1"/>
</dbReference>
<dbReference type="SMART" id="SM01016">
    <property type="entry name" value="Arg_tRNA_synt_N"/>
    <property type="match status" value="1"/>
</dbReference>
<sequence>MNILQALRGRFDAVLSTMVDETAPLLEMIRPASDTKFGDYQANCAMPLKKKLGRESREIAAEIVEKIDLSDMCEPLEIAGPGFINIKLKDAWIEAQLAAAVTDERIGVPLVAEPKKYILDFSSPNVAKPMHVGHIRSTVIGDSLANTLRFLGHEVITDNHLGDWGTQFGMIIYGFKHFRDNDAYAESPVAELSRLYREVRKIIDFVDGQKALPARKAKLSEMSAELEERKAAPSTGDKGADKKAAKELQKLERQANEASKELTKDQAKLAELAADPEFAKLAAEHADISSAVLNETAKLHAGDEENLALWHEFLPKCREDIQRIYERLNVKFDHELGESFYHDQLAPVVDSFIEQGFAKESEGALCVFLEGFKAPMIIRKKDGAFLYATTDLATIQYRMNEWRPDAILYVVDFRQGDHFEKLFAAAKKWGYTDVELKHVSFGTVMGEDGKPYKTRSGDTVGLEGLLDEAVSRAEKIVRSNDKDGLLSDEQYKDVAQDVGIGGLKYGDLSQNRETDYVFSYDTMLALRGNTATYMQYAYARSQSIFRNGEIDIAALRSSGAKICITSPAERALATKVLRLPEALQEMVADYRPNQLTIYLFEELAKAYSTFFEQCPVLKAETAEQKQSRLLLCDLTARVIQQGLALLGISTVDKM</sequence>
<dbReference type="HAMAP" id="MF_00123">
    <property type="entry name" value="Arg_tRNA_synth"/>
    <property type="match status" value="1"/>
</dbReference>
<evidence type="ECO:0000256" key="8">
    <source>
        <dbReference type="ARBA" id="ARBA00023146"/>
    </source>
</evidence>
<evidence type="ECO:0000256" key="1">
    <source>
        <dbReference type="ARBA" id="ARBA00004496"/>
    </source>
</evidence>
<comment type="subcellular location">
    <subcellularLocation>
        <location evidence="1 10">Cytoplasm</location>
    </subcellularLocation>
</comment>
<dbReference type="Gene3D" id="3.40.50.620">
    <property type="entry name" value="HUPs"/>
    <property type="match status" value="1"/>
</dbReference>
<dbReference type="PANTHER" id="PTHR11956">
    <property type="entry name" value="ARGINYL-TRNA SYNTHETASE"/>
    <property type="match status" value="1"/>
</dbReference>
<dbReference type="InterPro" id="IPR008909">
    <property type="entry name" value="DALR_anticod-bd"/>
</dbReference>
<dbReference type="NCBIfam" id="TIGR00456">
    <property type="entry name" value="argS"/>
    <property type="match status" value="1"/>
</dbReference>
<evidence type="ECO:0000256" key="12">
    <source>
        <dbReference type="SAM" id="MobiDB-lite"/>
    </source>
</evidence>
<dbReference type="Gene3D" id="1.10.730.10">
    <property type="entry name" value="Isoleucyl-tRNA Synthetase, Domain 1"/>
    <property type="match status" value="1"/>
</dbReference>
<dbReference type="InterPro" id="IPR036695">
    <property type="entry name" value="Arg-tRNA-synth_N_sf"/>
</dbReference>
<organism evidence="15 16">
    <name type="scientific">Blastopirellula marina DSM 3645</name>
    <dbReference type="NCBI Taxonomy" id="314230"/>
    <lineage>
        <taxon>Bacteria</taxon>
        <taxon>Pseudomonadati</taxon>
        <taxon>Planctomycetota</taxon>
        <taxon>Planctomycetia</taxon>
        <taxon>Pirellulales</taxon>
        <taxon>Pirellulaceae</taxon>
        <taxon>Blastopirellula</taxon>
    </lineage>
</organism>
<evidence type="ECO:0000256" key="11">
    <source>
        <dbReference type="RuleBase" id="RU363038"/>
    </source>
</evidence>
<dbReference type="AlphaFoldDB" id="A3ZMN3"/>
<proteinExistence type="inferred from homology"/>
<evidence type="ECO:0000313" key="15">
    <source>
        <dbReference type="EMBL" id="EAQ82206.1"/>
    </source>
</evidence>
<keyword evidence="8 10" id="KW-0030">Aminoacyl-tRNA synthetase</keyword>
<dbReference type="EC" id="6.1.1.19" evidence="10"/>
<evidence type="ECO:0000256" key="9">
    <source>
        <dbReference type="ARBA" id="ARBA00049339"/>
    </source>
</evidence>
<evidence type="ECO:0000256" key="5">
    <source>
        <dbReference type="ARBA" id="ARBA00022741"/>
    </source>
</evidence>
<dbReference type="GO" id="GO:0005524">
    <property type="term" value="F:ATP binding"/>
    <property type="evidence" value="ECO:0007669"/>
    <property type="project" value="UniProtKB-UniRule"/>
</dbReference>
<dbReference type="GO" id="GO:0004814">
    <property type="term" value="F:arginine-tRNA ligase activity"/>
    <property type="evidence" value="ECO:0007669"/>
    <property type="project" value="UniProtKB-UniRule"/>
</dbReference>
<dbReference type="Pfam" id="PF03485">
    <property type="entry name" value="Arg_tRNA_synt_N"/>
    <property type="match status" value="1"/>
</dbReference>
<evidence type="ECO:0000256" key="6">
    <source>
        <dbReference type="ARBA" id="ARBA00022840"/>
    </source>
</evidence>
<dbReference type="InterPro" id="IPR035684">
    <property type="entry name" value="ArgRS_core"/>
</dbReference>
<dbReference type="InterPro" id="IPR014729">
    <property type="entry name" value="Rossmann-like_a/b/a_fold"/>
</dbReference>
<keyword evidence="4 10" id="KW-0436">Ligase</keyword>
<dbReference type="Pfam" id="PF05746">
    <property type="entry name" value="DALR_1"/>
    <property type="match status" value="1"/>
</dbReference>
<keyword evidence="7 10" id="KW-0648">Protein biosynthesis</keyword>
<dbReference type="InterPro" id="IPR005148">
    <property type="entry name" value="Arg-tRNA-synth_N"/>
</dbReference>
<evidence type="ECO:0000256" key="10">
    <source>
        <dbReference type="HAMAP-Rule" id="MF_00123"/>
    </source>
</evidence>
<dbReference type="GO" id="GO:0005737">
    <property type="term" value="C:cytoplasm"/>
    <property type="evidence" value="ECO:0007669"/>
    <property type="project" value="UniProtKB-SubCell"/>
</dbReference>
<dbReference type="HOGENOM" id="CLU_006406_5_1_0"/>
<evidence type="ECO:0000256" key="3">
    <source>
        <dbReference type="ARBA" id="ARBA00022490"/>
    </source>
</evidence>
<accession>A3ZMN3</accession>
<evidence type="ECO:0000259" key="13">
    <source>
        <dbReference type="SMART" id="SM00836"/>
    </source>
</evidence>
<dbReference type="PRINTS" id="PR01038">
    <property type="entry name" value="TRNASYNTHARG"/>
</dbReference>
<dbReference type="GO" id="GO:0006420">
    <property type="term" value="P:arginyl-tRNA aminoacylation"/>
    <property type="evidence" value="ECO:0007669"/>
    <property type="project" value="UniProtKB-UniRule"/>
</dbReference>
<feature type="region of interest" description="Disordered" evidence="12">
    <location>
        <begin position="223"/>
        <end position="245"/>
    </location>
</feature>
<dbReference type="Pfam" id="PF00750">
    <property type="entry name" value="tRNA-synt_1d"/>
    <property type="match status" value="2"/>
</dbReference>
<feature type="domain" description="DALR anticodon binding" evidence="13">
    <location>
        <begin position="534"/>
        <end position="654"/>
    </location>
</feature>
<evidence type="ECO:0000256" key="2">
    <source>
        <dbReference type="ARBA" id="ARBA00005594"/>
    </source>
</evidence>
<keyword evidence="5 10" id="KW-0547">Nucleotide-binding</keyword>
<feature type="domain" description="Arginyl tRNA synthetase N-terminal" evidence="14">
    <location>
        <begin position="5"/>
        <end position="88"/>
    </location>
</feature>
<dbReference type="Gene3D" id="3.30.1360.70">
    <property type="entry name" value="Arginyl tRNA synthetase N-terminal domain"/>
    <property type="match status" value="1"/>
</dbReference>
<dbReference type="Proteomes" id="UP000004358">
    <property type="component" value="Unassembled WGS sequence"/>
</dbReference>
<reference evidence="15 16" key="1">
    <citation type="submission" date="2006-02" db="EMBL/GenBank/DDBJ databases">
        <authorList>
            <person name="Amann R."/>
            <person name="Ferriera S."/>
            <person name="Johnson J."/>
            <person name="Kravitz S."/>
            <person name="Halpern A."/>
            <person name="Remington K."/>
            <person name="Beeson K."/>
            <person name="Tran B."/>
            <person name="Rogers Y.-H."/>
            <person name="Friedman R."/>
            <person name="Venter J.C."/>
        </authorList>
    </citation>
    <scope>NUCLEOTIDE SEQUENCE [LARGE SCALE GENOMIC DNA]</scope>
    <source>
        <strain evidence="15 16">DSM 3645</strain>
    </source>
</reference>
<dbReference type="STRING" id="314230.DSM3645_00790"/>
<evidence type="ECO:0000256" key="4">
    <source>
        <dbReference type="ARBA" id="ARBA00022598"/>
    </source>
</evidence>
<feature type="short sequence motif" description="'HIGH' region" evidence="10">
    <location>
        <begin position="124"/>
        <end position="134"/>
    </location>
</feature>
<dbReference type="SUPFAM" id="SSF55190">
    <property type="entry name" value="Arginyl-tRNA synthetase (ArgRS), N-terminal 'additional' domain"/>
    <property type="match status" value="1"/>
</dbReference>
<dbReference type="InterPro" id="IPR001412">
    <property type="entry name" value="aa-tRNA-synth_I_CS"/>
</dbReference>
<dbReference type="PANTHER" id="PTHR11956:SF5">
    <property type="entry name" value="ARGININE--TRNA LIGASE, CYTOPLASMIC"/>
    <property type="match status" value="1"/>
</dbReference>
<protein>
    <recommendedName>
        <fullName evidence="10">Arginine--tRNA ligase</fullName>
        <ecNumber evidence="10">6.1.1.19</ecNumber>
    </recommendedName>
    <alternativeName>
        <fullName evidence="10">Arginyl-tRNA synthetase</fullName>
        <shortName evidence="10">ArgRS</shortName>
    </alternativeName>
</protein>
<dbReference type="InterPro" id="IPR001278">
    <property type="entry name" value="Arg-tRNA-ligase"/>
</dbReference>
<evidence type="ECO:0000256" key="7">
    <source>
        <dbReference type="ARBA" id="ARBA00022917"/>
    </source>
</evidence>
<dbReference type="SUPFAM" id="SSF47323">
    <property type="entry name" value="Anticodon-binding domain of a subclass of class I aminoacyl-tRNA synthetases"/>
    <property type="match status" value="1"/>
</dbReference>